<gene>
    <name evidence="3" type="ORF">EDS130_LOCUS45495</name>
    <name evidence="4" type="ORF">XAT740_LOCUS49662</name>
</gene>
<evidence type="ECO:0000313" key="5">
    <source>
        <dbReference type="Proteomes" id="UP000663828"/>
    </source>
</evidence>
<dbReference type="OrthoDB" id="10030973at2759"/>
<feature type="domain" description="PiggyBac transposable element-derived protein" evidence="2">
    <location>
        <begin position="56"/>
        <end position="219"/>
    </location>
</feature>
<dbReference type="InterPro" id="IPR029526">
    <property type="entry name" value="PGBD"/>
</dbReference>
<feature type="compositionally biased region" description="Acidic residues" evidence="1">
    <location>
        <begin position="12"/>
        <end position="25"/>
    </location>
</feature>
<sequence length="229" mass="26435">MDNLNEEKSDSDNSEDQDSGSETEDHESRTSEDNDDIDVENLKLNDDSIMKTSYSSRSDNLKTCYITGHNITIDEQLLPFRGKCPFRQFIPKKPDKYGLKLWLCVDVDSYYTFNAFPYIGRQPDQRRQSHIVAKVVLELLESLYGSDRNVTMDKFFPSVPLARELQMKKITLIGTLRKNKPELPLEFQSNKNREADSSLFGFENDLTLVSYVPKHHKAVLLLPSKHHDN</sequence>
<accession>A0A815WHG3</accession>
<name>A0A815WHG3_ADIRI</name>
<evidence type="ECO:0000313" key="3">
    <source>
        <dbReference type="EMBL" id="CAF1543551.1"/>
    </source>
</evidence>
<comment type="caution">
    <text evidence="3">The sequence shown here is derived from an EMBL/GenBank/DDBJ whole genome shotgun (WGS) entry which is preliminary data.</text>
</comment>
<dbReference type="PANTHER" id="PTHR46599">
    <property type="entry name" value="PIGGYBAC TRANSPOSABLE ELEMENT-DERIVED PROTEIN 4"/>
    <property type="match status" value="1"/>
</dbReference>
<dbReference type="EMBL" id="CAJNOR010007411">
    <property type="protein sequence ID" value="CAF1616727.1"/>
    <property type="molecule type" value="Genomic_DNA"/>
</dbReference>
<reference evidence="3" key="1">
    <citation type="submission" date="2021-02" db="EMBL/GenBank/DDBJ databases">
        <authorList>
            <person name="Nowell W R."/>
        </authorList>
    </citation>
    <scope>NUCLEOTIDE SEQUENCE</scope>
</reference>
<proteinExistence type="predicted"/>
<dbReference type="PANTHER" id="PTHR46599:SF6">
    <property type="entry name" value="DUAL SPECIFICITY PHOSPHATASE 26"/>
    <property type="match status" value="1"/>
</dbReference>
<evidence type="ECO:0000313" key="4">
    <source>
        <dbReference type="EMBL" id="CAF1616727.1"/>
    </source>
</evidence>
<evidence type="ECO:0000256" key="1">
    <source>
        <dbReference type="SAM" id="MobiDB-lite"/>
    </source>
</evidence>
<organism evidence="3 6">
    <name type="scientific">Adineta ricciae</name>
    <name type="common">Rotifer</name>
    <dbReference type="NCBI Taxonomy" id="249248"/>
    <lineage>
        <taxon>Eukaryota</taxon>
        <taxon>Metazoa</taxon>
        <taxon>Spiralia</taxon>
        <taxon>Gnathifera</taxon>
        <taxon>Rotifera</taxon>
        <taxon>Eurotatoria</taxon>
        <taxon>Bdelloidea</taxon>
        <taxon>Adinetida</taxon>
        <taxon>Adinetidae</taxon>
        <taxon>Adineta</taxon>
    </lineage>
</organism>
<dbReference type="EMBL" id="CAJNOJ010001128">
    <property type="protein sequence ID" value="CAF1543551.1"/>
    <property type="molecule type" value="Genomic_DNA"/>
</dbReference>
<feature type="region of interest" description="Disordered" evidence="1">
    <location>
        <begin position="1"/>
        <end position="42"/>
    </location>
</feature>
<dbReference type="Pfam" id="PF13843">
    <property type="entry name" value="DDE_Tnp_1_7"/>
    <property type="match status" value="1"/>
</dbReference>
<dbReference type="Proteomes" id="UP000663852">
    <property type="component" value="Unassembled WGS sequence"/>
</dbReference>
<evidence type="ECO:0000259" key="2">
    <source>
        <dbReference type="Pfam" id="PF13843"/>
    </source>
</evidence>
<evidence type="ECO:0000313" key="6">
    <source>
        <dbReference type="Proteomes" id="UP000663852"/>
    </source>
</evidence>
<protein>
    <recommendedName>
        <fullName evidence="2">PiggyBac transposable element-derived protein domain-containing protein</fullName>
    </recommendedName>
</protein>
<dbReference type="AlphaFoldDB" id="A0A815WHG3"/>
<feature type="compositionally biased region" description="Basic and acidic residues" evidence="1">
    <location>
        <begin position="1"/>
        <end position="11"/>
    </location>
</feature>
<keyword evidence="5" id="KW-1185">Reference proteome</keyword>
<dbReference type="Proteomes" id="UP000663828">
    <property type="component" value="Unassembled WGS sequence"/>
</dbReference>